<dbReference type="InterPro" id="IPR013520">
    <property type="entry name" value="Ribonucl_H"/>
</dbReference>
<dbReference type="Pfam" id="PF00929">
    <property type="entry name" value="RNase_T"/>
    <property type="match status" value="1"/>
</dbReference>
<evidence type="ECO:0000313" key="5">
    <source>
        <dbReference type="Proteomes" id="UP001139521"/>
    </source>
</evidence>
<organism evidence="4 5">
    <name type="scientific">Zunongwangia pacifica</name>
    <dbReference type="NCBI Taxonomy" id="2911062"/>
    <lineage>
        <taxon>Bacteria</taxon>
        <taxon>Pseudomonadati</taxon>
        <taxon>Bacteroidota</taxon>
        <taxon>Flavobacteriia</taxon>
        <taxon>Flavobacteriales</taxon>
        <taxon>Flavobacteriaceae</taxon>
        <taxon>Zunongwangia</taxon>
    </lineage>
</organism>
<evidence type="ECO:0000256" key="2">
    <source>
        <dbReference type="ARBA" id="ARBA00026073"/>
    </source>
</evidence>
<dbReference type="Gene3D" id="3.40.50.10190">
    <property type="entry name" value="BRCT domain"/>
    <property type="match status" value="1"/>
</dbReference>
<evidence type="ECO:0000313" key="4">
    <source>
        <dbReference type="EMBL" id="MCL6220134.1"/>
    </source>
</evidence>
<dbReference type="FunFam" id="3.30.420.10:FF:000045">
    <property type="entry name" value="3'-5' exonuclease DinG"/>
    <property type="match status" value="1"/>
</dbReference>
<dbReference type="GO" id="GO:0006259">
    <property type="term" value="P:DNA metabolic process"/>
    <property type="evidence" value="ECO:0007669"/>
    <property type="project" value="UniProtKB-ARBA"/>
</dbReference>
<dbReference type="InterPro" id="IPR001357">
    <property type="entry name" value="BRCT_dom"/>
</dbReference>
<dbReference type="Pfam" id="PF00533">
    <property type="entry name" value="BRCT"/>
    <property type="match status" value="1"/>
</dbReference>
<sequence>MIEDFVAFDFETASGKNPCSLGMVEYKNGIKYREFYELINPEVAYFNPFAVQIHGITYEDVQHEKNFAELWEEMLPFIEGKTLVAHNAKFDNAVLLHSLQRYGIELPQYTSFCTLQRSRNLIRLPSYKLSSLANFFEVPQFHHHNALEDAFVCGELFLKLNRVEEELQLQEKHGIDFPSSYLDWIAEKQGQNVQIRRKALAGFSESFNGLRFVISGNFQNFSRAEMQKIIMQHGGRITGAVSGLTNYLVCGTEPGQAKLSKAKLTGTRIVSENDLLKKMKISDHL</sequence>
<accession>A0A9X1ZUE6</accession>
<dbReference type="PANTHER" id="PTHR30231">
    <property type="entry name" value="DNA POLYMERASE III SUBUNIT EPSILON"/>
    <property type="match status" value="1"/>
</dbReference>
<feature type="domain" description="BRCT" evidence="3">
    <location>
        <begin position="202"/>
        <end position="285"/>
    </location>
</feature>
<proteinExistence type="predicted"/>
<protein>
    <submittedName>
        <fullName evidence="4">3'-5' exoribonuclease</fullName>
    </submittedName>
</protein>
<dbReference type="SUPFAM" id="SSF52113">
    <property type="entry name" value="BRCT domain"/>
    <property type="match status" value="1"/>
</dbReference>
<dbReference type="GO" id="GO:0008408">
    <property type="term" value="F:3'-5' exonuclease activity"/>
    <property type="evidence" value="ECO:0007669"/>
    <property type="project" value="TreeGrafter"/>
</dbReference>
<dbReference type="GO" id="GO:0003676">
    <property type="term" value="F:nucleic acid binding"/>
    <property type="evidence" value="ECO:0007669"/>
    <property type="project" value="InterPro"/>
</dbReference>
<dbReference type="Proteomes" id="UP001139521">
    <property type="component" value="Unassembled WGS sequence"/>
</dbReference>
<dbReference type="CDD" id="cd06130">
    <property type="entry name" value="DNA_pol_III_epsilon_like"/>
    <property type="match status" value="1"/>
</dbReference>
<dbReference type="PROSITE" id="PS50172">
    <property type="entry name" value="BRCT"/>
    <property type="match status" value="1"/>
</dbReference>
<comment type="subunit">
    <text evidence="2">DNA polymerase III contains a core (composed of alpha, epsilon and theta chains) that associates with a tau subunit. This core dimerizes to form the POLIII' complex. PolIII' associates with the gamma complex (composed of gamma, delta, delta', psi and chi chains) and with the beta chain to form the complete DNA polymerase III complex.</text>
</comment>
<dbReference type="InterPro" id="IPR012337">
    <property type="entry name" value="RNaseH-like_sf"/>
</dbReference>
<dbReference type="SMART" id="SM00479">
    <property type="entry name" value="EXOIII"/>
    <property type="match status" value="1"/>
</dbReference>
<dbReference type="SMART" id="SM00292">
    <property type="entry name" value="BRCT"/>
    <property type="match status" value="1"/>
</dbReference>
<dbReference type="Gene3D" id="3.30.420.10">
    <property type="entry name" value="Ribonuclease H-like superfamily/Ribonuclease H"/>
    <property type="match status" value="1"/>
</dbReference>
<dbReference type="EMBL" id="JAKHSK010000033">
    <property type="protein sequence ID" value="MCL6220134.1"/>
    <property type="molecule type" value="Genomic_DNA"/>
</dbReference>
<dbReference type="GO" id="GO:0005829">
    <property type="term" value="C:cytosol"/>
    <property type="evidence" value="ECO:0007669"/>
    <property type="project" value="TreeGrafter"/>
</dbReference>
<dbReference type="InterPro" id="IPR036397">
    <property type="entry name" value="RNaseH_sf"/>
</dbReference>
<dbReference type="InterPro" id="IPR036420">
    <property type="entry name" value="BRCT_dom_sf"/>
</dbReference>
<dbReference type="SUPFAM" id="SSF53098">
    <property type="entry name" value="Ribonuclease H-like"/>
    <property type="match status" value="1"/>
</dbReference>
<evidence type="ECO:0000259" key="3">
    <source>
        <dbReference type="PROSITE" id="PS50172"/>
    </source>
</evidence>
<name>A0A9X1ZUE6_9FLAO</name>
<dbReference type="RefSeq" id="WP_249602837.1">
    <property type="nucleotide sequence ID" value="NZ_JAKHSK010000033.1"/>
</dbReference>
<comment type="caution">
    <text evidence="4">The sequence shown here is derived from an EMBL/GenBank/DDBJ whole genome shotgun (WGS) entry which is preliminary data.</text>
</comment>
<evidence type="ECO:0000256" key="1">
    <source>
        <dbReference type="ARBA" id="ARBA00025483"/>
    </source>
</evidence>
<comment type="function">
    <text evidence="1">DNA polymerase III is a complex, multichain enzyme responsible for most of the replicative synthesis in bacteria. The epsilon subunit contain the editing function and is a proofreading 3'-5' exonuclease.</text>
</comment>
<keyword evidence="5" id="KW-1185">Reference proteome</keyword>
<dbReference type="PANTHER" id="PTHR30231:SF42">
    <property type="entry name" value="EXONUCLEASE"/>
    <property type="match status" value="1"/>
</dbReference>
<gene>
    <name evidence="4" type="ORF">L1967_17725</name>
</gene>
<reference evidence="4" key="1">
    <citation type="submission" date="2022-01" db="EMBL/GenBank/DDBJ databases">
        <title>Genome sequencing of Zunongwangia sp. M21534 genome.</title>
        <authorList>
            <person name="Chen Y."/>
            <person name="Dong C."/>
            <person name="Shao Z."/>
        </authorList>
    </citation>
    <scope>NUCLEOTIDE SEQUENCE</scope>
    <source>
        <strain evidence="4">MCCC M21534</strain>
    </source>
</reference>
<dbReference type="AlphaFoldDB" id="A0A9X1ZUE6"/>